<protein>
    <submittedName>
        <fullName evidence="1">Uncharacterized protein</fullName>
    </submittedName>
</protein>
<dbReference type="HOGENOM" id="CLU_979045_0_0_3"/>
<reference evidence="1" key="1">
    <citation type="submission" date="2009-01" db="EMBL/GenBank/DDBJ databases">
        <title>Complete sequence of chromosome Cyanothece sp. PCC 7425.</title>
        <authorList>
            <consortium name="US DOE Joint Genome Institute"/>
            <person name="Lucas S."/>
            <person name="Copeland A."/>
            <person name="Lapidus A."/>
            <person name="Glavina del Rio T."/>
            <person name="Dalin E."/>
            <person name="Tice H."/>
            <person name="Bruce D."/>
            <person name="Goodwin L."/>
            <person name="Pitluck S."/>
            <person name="Sims D."/>
            <person name="Meineke L."/>
            <person name="Brettin T."/>
            <person name="Detter J.C."/>
            <person name="Han C."/>
            <person name="Larimer F."/>
            <person name="Land M."/>
            <person name="Hauser L."/>
            <person name="Kyrpides N."/>
            <person name="Ovchinnikova G."/>
            <person name="Liberton M."/>
            <person name="Stoeckel J."/>
            <person name="Banerjee A."/>
            <person name="Singh A."/>
            <person name="Page L."/>
            <person name="Sato H."/>
            <person name="Zhao L."/>
            <person name="Sherman L."/>
            <person name="Pakrasi H."/>
            <person name="Richardson P."/>
        </authorList>
    </citation>
    <scope>NUCLEOTIDE SEQUENCE</scope>
    <source>
        <strain evidence="1">PCC 7425</strain>
    </source>
</reference>
<dbReference type="STRING" id="395961.Cyan7425_3159"/>
<proteinExistence type="predicted"/>
<gene>
    <name evidence="1" type="ordered locus">Cyan7425_3159</name>
</gene>
<evidence type="ECO:0000313" key="1">
    <source>
        <dbReference type="EMBL" id="ACL45487.1"/>
    </source>
</evidence>
<accession>B8HN18</accession>
<dbReference type="AlphaFoldDB" id="B8HN18"/>
<sequence length="284" mass="33354">MKNLCGAGAITKVNTQHLPSPYEKIIPELLNASFSVPAFYSVGHITHMQIEVLYWKLSLHWVVKKWDSDHRIPVKAKLFGKLEPKGKFLVTLLEAVENLFILNKDCSDLYQNAGELFSYILIEMMIMIPACKSLSYQQQGITKQHLRNQERWFLRQLIRPDRYRFLINDLSCPNLSAFLNCSMNVFKVDLNYKAVWYSLIDSWKALIESFHRPGWSLTVLASDCKAFYRRSGKDYRLLVPPEFTRQWVTYESDALPFHESIISTTRWGYHVGLRWLDRQWHQTS</sequence>
<organism evidence="1">
    <name type="scientific">Cyanothece sp. (strain PCC 7425 / ATCC 29141)</name>
    <dbReference type="NCBI Taxonomy" id="395961"/>
    <lineage>
        <taxon>Bacteria</taxon>
        <taxon>Bacillati</taxon>
        <taxon>Cyanobacteriota</taxon>
        <taxon>Cyanophyceae</taxon>
        <taxon>Gomontiellales</taxon>
        <taxon>Cyanothecaceae</taxon>
        <taxon>Cyanothece</taxon>
    </lineage>
</organism>
<name>B8HN18_CYAP4</name>
<dbReference type="KEGG" id="cyn:Cyan7425_3159"/>
<dbReference type="EMBL" id="CP001344">
    <property type="protein sequence ID" value="ACL45487.1"/>
    <property type="molecule type" value="Genomic_DNA"/>
</dbReference>